<dbReference type="RefSeq" id="WP_057181584.1">
    <property type="nucleotide sequence ID" value="NZ_BDQM01000005.1"/>
</dbReference>
<dbReference type="InterPro" id="IPR003661">
    <property type="entry name" value="HisK_dim/P_dom"/>
</dbReference>
<keyword evidence="6" id="KW-0808">Transferase</keyword>
<evidence type="ECO:0000256" key="4">
    <source>
        <dbReference type="SAM" id="Phobius"/>
    </source>
</evidence>
<dbReference type="Gene3D" id="1.10.287.130">
    <property type="match status" value="1"/>
</dbReference>
<keyword evidence="4" id="KW-0812">Transmembrane</keyword>
<dbReference type="PANTHER" id="PTHR43065:SF50">
    <property type="entry name" value="HISTIDINE KINASE"/>
    <property type="match status" value="1"/>
</dbReference>
<evidence type="ECO:0000259" key="5">
    <source>
        <dbReference type="PROSITE" id="PS50109"/>
    </source>
</evidence>
<dbReference type="Proteomes" id="UP000197068">
    <property type="component" value="Unassembled WGS sequence"/>
</dbReference>
<dbReference type="InterPro" id="IPR035965">
    <property type="entry name" value="PAS-like_dom_sf"/>
</dbReference>
<evidence type="ECO:0000256" key="2">
    <source>
        <dbReference type="ARBA" id="ARBA00012438"/>
    </source>
</evidence>
<evidence type="ECO:0000313" key="7">
    <source>
        <dbReference type="Proteomes" id="UP000197068"/>
    </source>
</evidence>
<sequence length="659" mass="73990">MKISNYNLLLAISTLLSGVVIFASLWHQYQKVEQISRIHYQSRLLVQTIEHVFTMSQLWLTTQDLLFSGRQTYLAKGINEQSAQLRQTLMSVKGKLVNKDGNDLVLKLIVATEQNDVIVNLFSQISRRKNTYWQARIADSDQITTMYVSNLEQLSAQVMRDNHFWSEQAKRSKSNFTKLSFLVVSLYLGFILCTVSFFSKYIVKPIENITALALQRTSAGASVEFIQTRAATEIIDLSIAIQQFTQHITIEKQRAEQERCNVIRANDKANIIMDTIPCSVLLVDEQGLIKECNIETEKLLLRDKEHIIDKPVANFVPALATLDGQFDKDIALKNMEESLLAPGFENPHIEFTGRKIVIMGAINYLITLNDINERKHSQKALSSLNEQLIQAEKLASIGQLSAGIAHEINNPVGYIRSNLDVLNDYFKPLLAYIALTNVDLTKNSANKKAAQELYQREDLDFILEDIEPLIASTLEGAARVSKIITDLGNYAHIDEKLPEAIAIDELIEKSLTLVANELKYKVEISKDLAANVNVIGFPQKLLQVFINILVNASHAIETKGCICISSHVVEQEINVRFEDDGAGISQENLKNIFDPFFTTKPVGKGTGLGLHIVRSIIEDHHGRIEVSSKVGQGSKFDIFLPIHYDELAAKKLSVKQLIS</sequence>
<gene>
    <name evidence="6" type="ORF">MTCD1_00919</name>
</gene>
<comment type="caution">
    <text evidence="6">The sequence shown here is derived from an EMBL/GenBank/DDBJ whole genome shotgun (WGS) entry which is preliminary data.</text>
</comment>
<name>A0ABQ0MSW7_9GAMM</name>
<dbReference type="CDD" id="cd00082">
    <property type="entry name" value="HisKA"/>
    <property type="match status" value="1"/>
</dbReference>
<dbReference type="InterPro" id="IPR036097">
    <property type="entry name" value="HisK_dim/P_sf"/>
</dbReference>
<dbReference type="InterPro" id="IPR003594">
    <property type="entry name" value="HATPase_dom"/>
</dbReference>
<reference evidence="6 7" key="1">
    <citation type="submission" date="2017-06" db="EMBL/GenBank/DDBJ databases">
        <title>Whole Genome Sequences of Colwellia marinimaniae MTCD1.</title>
        <authorList>
            <person name="Kusumoto H."/>
            <person name="Inoue M."/>
            <person name="Tanikawa K."/>
            <person name="Maeji H."/>
            <person name="Cameron J.H."/>
            <person name="Bartlett D.H."/>
        </authorList>
    </citation>
    <scope>NUCLEOTIDE SEQUENCE [LARGE SCALE GENOMIC DNA]</scope>
    <source>
        <strain evidence="6 7">MTCD1</strain>
    </source>
</reference>
<dbReference type="SUPFAM" id="SSF47384">
    <property type="entry name" value="Homodimeric domain of signal transducing histidine kinase"/>
    <property type="match status" value="1"/>
</dbReference>
<feature type="transmembrane region" description="Helical" evidence="4">
    <location>
        <begin position="6"/>
        <end position="27"/>
    </location>
</feature>
<dbReference type="EC" id="2.7.13.3" evidence="2"/>
<proteinExistence type="predicted"/>
<keyword evidence="6" id="KW-0418">Kinase</keyword>
<dbReference type="InterPro" id="IPR004358">
    <property type="entry name" value="Sig_transdc_His_kin-like_C"/>
</dbReference>
<dbReference type="Gene3D" id="3.30.565.10">
    <property type="entry name" value="Histidine kinase-like ATPase, C-terminal domain"/>
    <property type="match status" value="1"/>
</dbReference>
<organism evidence="6 7">
    <name type="scientific">Colwellia marinimaniae</name>
    <dbReference type="NCBI Taxonomy" id="1513592"/>
    <lineage>
        <taxon>Bacteria</taxon>
        <taxon>Pseudomonadati</taxon>
        <taxon>Pseudomonadota</taxon>
        <taxon>Gammaproteobacteria</taxon>
        <taxon>Alteromonadales</taxon>
        <taxon>Colwelliaceae</taxon>
        <taxon>Colwellia</taxon>
    </lineage>
</organism>
<dbReference type="InterPro" id="IPR036890">
    <property type="entry name" value="HATPase_C_sf"/>
</dbReference>
<feature type="domain" description="Histidine kinase" evidence="5">
    <location>
        <begin position="403"/>
        <end position="644"/>
    </location>
</feature>
<evidence type="ECO:0000313" key="6">
    <source>
        <dbReference type="EMBL" id="GAW95317.1"/>
    </source>
</evidence>
<dbReference type="Pfam" id="PF02518">
    <property type="entry name" value="HATPase_c"/>
    <property type="match status" value="1"/>
</dbReference>
<dbReference type="InterPro" id="IPR005467">
    <property type="entry name" value="His_kinase_dom"/>
</dbReference>
<evidence type="ECO:0000256" key="1">
    <source>
        <dbReference type="ARBA" id="ARBA00000085"/>
    </source>
</evidence>
<dbReference type="GO" id="GO:0016301">
    <property type="term" value="F:kinase activity"/>
    <property type="evidence" value="ECO:0007669"/>
    <property type="project" value="UniProtKB-KW"/>
</dbReference>
<comment type="catalytic activity">
    <reaction evidence="1">
        <text>ATP + protein L-histidine = ADP + protein N-phospho-L-histidine.</text>
        <dbReference type="EC" id="2.7.13.3"/>
    </reaction>
</comment>
<dbReference type="SMART" id="SM00388">
    <property type="entry name" value="HisKA"/>
    <property type="match status" value="1"/>
</dbReference>
<feature type="transmembrane region" description="Helical" evidence="4">
    <location>
        <begin position="179"/>
        <end position="198"/>
    </location>
</feature>
<evidence type="ECO:0000256" key="3">
    <source>
        <dbReference type="ARBA" id="ARBA00022553"/>
    </source>
</evidence>
<dbReference type="PROSITE" id="PS50109">
    <property type="entry name" value="HIS_KIN"/>
    <property type="match status" value="1"/>
</dbReference>
<dbReference type="SUPFAM" id="SSF55785">
    <property type="entry name" value="PYP-like sensor domain (PAS domain)"/>
    <property type="match status" value="1"/>
</dbReference>
<dbReference type="EMBL" id="BDQM01000005">
    <property type="protein sequence ID" value="GAW95317.1"/>
    <property type="molecule type" value="Genomic_DNA"/>
</dbReference>
<dbReference type="SUPFAM" id="SSF55874">
    <property type="entry name" value="ATPase domain of HSP90 chaperone/DNA topoisomerase II/histidine kinase"/>
    <property type="match status" value="1"/>
</dbReference>
<keyword evidence="3" id="KW-0597">Phosphoprotein</keyword>
<keyword evidence="7" id="KW-1185">Reference proteome</keyword>
<accession>A0ABQ0MSW7</accession>
<dbReference type="PRINTS" id="PR00344">
    <property type="entry name" value="BCTRLSENSOR"/>
</dbReference>
<protein>
    <recommendedName>
        <fullName evidence="2">histidine kinase</fullName>
        <ecNumber evidence="2">2.7.13.3</ecNumber>
    </recommendedName>
</protein>
<dbReference type="Gene3D" id="3.30.450.20">
    <property type="entry name" value="PAS domain"/>
    <property type="match status" value="1"/>
</dbReference>
<dbReference type="PANTHER" id="PTHR43065">
    <property type="entry name" value="SENSOR HISTIDINE KINASE"/>
    <property type="match status" value="1"/>
</dbReference>
<dbReference type="SMART" id="SM00387">
    <property type="entry name" value="HATPase_c"/>
    <property type="match status" value="1"/>
</dbReference>
<keyword evidence="4" id="KW-1133">Transmembrane helix</keyword>
<keyword evidence="4" id="KW-0472">Membrane</keyword>